<evidence type="ECO:0000313" key="3">
    <source>
        <dbReference type="Proteomes" id="UP000824120"/>
    </source>
</evidence>
<proteinExistence type="predicted"/>
<gene>
    <name evidence="2" type="ORF">H5410_053611</name>
</gene>
<dbReference type="PROSITE" id="PS50011">
    <property type="entry name" value="PROTEIN_KINASE_DOM"/>
    <property type="match status" value="1"/>
</dbReference>
<feature type="domain" description="Protein kinase" evidence="1">
    <location>
        <begin position="1"/>
        <end position="68"/>
    </location>
</feature>
<evidence type="ECO:0000259" key="1">
    <source>
        <dbReference type="PROSITE" id="PS50011"/>
    </source>
</evidence>
<name>A0A9J5X7P4_SOLCO</name>
<comment type="caution">
    <text evidence="2">The sequence shown here is derived from an EMBL/GenBank/DDBJ whole genome shotgun (WGS) entry which is preliminary data.</text>
</comment>
<dbReference type="OrthoDB" id="4062651at2759"/>
<protein>
    <recommendedName>
        <fullName evidence="1">Protein kinase domain-containing protein</fullName>
    </recommendedName>
</protein>
<dbReference type="Proteomes" id="UP000824120">
    <property type="component" value="Chromosome 10"/>
</dbReference>
<dbReference type="GO" id="GO:0004672">
    <property type="term" value="F:protein kinase activity"/>
    <property type="evidence" value="ECO:0007669"/>
    <property type="project" value="InterPro"/>
</dbReference>
<dbReference type="Gene3D" id="1.10.510.10">
    <property type="entry name" value="Transferase(Phosphotransferase) domain 1"/>
    <property type="match status" value="1"/>
</dbReference>
<dbReference type="GO" id="GO:0005524">
    <property type="term" value="F:ATP binding"/>
    <property type="evidence" value="ECO:0007669"/>
    <property type="project" value="InterPro"/>
</dbReference>
<dbReference type="EMBL" id="JACXVP010000010">
    <property type="protein sequence ID" value="KAG5582984.1"/>
    <property type="molecule type" value="Genomic_DNA"/>
</dbReference>
<sequence>MKAIICFDVKSPNLLLDKNLRGKVIDFGLSKIGSEIDQTRVGTGLLHKTSAPCISPALQKPFIKAPYV</sequence>
<dbReference type="AlphaFoldDB" id="A0A9J5X7P4"/>
<evidence type="ECO:0000313" key="2">
    <source>
        <dbReference type="EMBL" id="KAG5582984.1"/>
    </source>
</evidence>
<keyword evidence="3" id="KW-1185">Reference proteome</keyword>
<reference evidence="2 3" key="1">
    <citation type="submission" date="2020-09" db="EMBL/GenBank/DDBJ databases">
        <title>De no assembly of potato wild relative species, Solanum commersonii.</title>
        <authorList>
            <person name="Cho K."/>
        </authorList>
    </citation>
    <scope>NUCLEOTIDE SEQUENCE [LARGE SCALE GENOMIC DNA]</scope>
    <source>
        <strain evidence="2">LZ3.2</strain>
        <tissue evidence="2">Leaf</tissue>
    </source>
</reference>
<dbReference type="InterPro" id="IPR011009">
    <property type="entry name" value="Kinase-like_dom_sf"/>
</dbReference>
<dbReference type="InterPro" id="IPR000719">
    <property type="entry name" value="Prot_kinase_dom"/>
</dbReference>
<dbReference type="SUPFAM" id="SSF56112">
    <property type="entry name" value="Protein kinase-like (PK-like)"/>
    <property type="match status" value="1"/>
</dbReference>
<organism evidence="2 3">
    <name type="scientific">Solanum commersonii</name>
    <name type="common">Commerson's wild potato</name>
    <name type="synonym">Commerson's nightshade</name>
    <dbReference type="NCBI Taxonomy" id="4109"/>
    <lineage>
        <taxon>Eukaryota</taxon>
        <taxon>Viridiplantae</taxon>
        <taxon>Streptophyta</taxon>
        <taxon>Embryophyta</taxon>
        <taxon>Tracheophyta</taxon>
        <taxon>Spermatophyta</taxon>
        <taxon>Magnoliopsida</taxon>
        <taxon>eudicotyledons</taxon>
        <taxon>Gunneridae</taxon>
        <taxon>Pentapetalae</taxon>
        <taxon>asterids</taxon>
        <taxon>lamiids</taxon>
        <taxon>Solanales</taxon>
        <taxon>Solanaceae</taxon>
        <taxon>Solanoideae</taxon>
        <taxon>Solaneae</taxon>
        <taxon>Solanum</taxon>
    </lineage>
</organism>
<accession>A0A9J5X7P4</accession>